<dbReference type="EMBL" id="UINC01055383">
    <property type="protein sequence ID" value="SVB74192.1"/>
    <property type="molecule type" value="Genomic_DNA"/>
</dbReference>
<accession>A0A382GH59</accession>
<reference evidence="1" key="1">
    <citation type="submission" date="2018-05" db="EMBL/GenBank/DDBJ databases">
        <authorList>
            <person name="Lanie J.A."/>
            <person name="Ng W.-L."/>
            <person name="Kazmierczak K.M."/>
            <person name="Andrzejewski T.M."/>
            <person name="Davidsen T.M."/>
            <person name="Wayne K.J."/>
            <person name="Tettelin H."/>
            <person name="Glass J.I."/>
            <person name="Rusch D."/>
            <person name="Podicherti R."/>
            <person name="Tsui H.-C.T."/>
            <person name="Winkler M.E."/>
        </authorList>
    </citation>
    <scope>NUCLEOTIDE SEQUENCE</scope>
</reference>
<name>A0A382GH59_9ZZZZ</name>
<gene>
    <name evidence="1" type="ORF">METZ01_LOCUS227046</name>
</gene>
<protein>
    <submittedName>
        <fullName evidence="1">Uncharacterized protein</fullName>
    </submittedName>
</protein>
<dbReference type="AlphaFoldDB" id="A0A382GH59"/>
<evidence type="ECO:0000313" key="1">
    <source>
        <dbReference type="EMBL" id="SVB74192.1"/>
    </source>
</evidence>
<proteinExistence type="predicted"/>
<sequence>MQYFVINECMYKGCANWRVNNTCIKNSMSISAVARFAKLLPDSKYCEVSNQINKHKLNELLEG</sequence>
<organism evidence="1">
    <name type="scientific">marine metagenome</name>
    <dbReference type="NCBI Taxonomy" id="408172"/>
    <lineage>
        <taxon>unclassified sequences</taxon>
        <taxon>metagenomes</taxon>
        <taxon>ecological metagenomes</taxon>
    </lineage>
</organism>